<dbReference type="OrthoDB" id="9784984at2"/>
<dbReference type="GO" id="GO:0016987">
    <property type="term" value="F:sigma factor activity"/>
    <property type="evidence" value="ECO:0007669"/>
    <property type="project" value="UniProtKB-KW"/>
</dbReference>
<evidence type="ECO:0000313" key="7">
    <source>
        <dbReference type="EMBL" id="AGA68085.1"/>
    </source>
</evidence>
<reference evidence="8" key="1">
    <citation type="submission" date="2012-02" db="EMBL/GenBank/DDBJ databases">
        <title>Complete sequence of Desulfitobacterium dichloroeliminans LMG P-21439.</title>
        <authorList>
            <person name="Lucas S."/>
            <person name="Han J."/>
            <person name="Lapidus A."/>
            <person name="Cheng J.-F."/>
            <person name="Goodwin L."/>
            <person name="Pitluck S."/>
            <person name="Peters L."/>
            <person name="Ovchinnikova G."/>
            <person name="Teshima H."/>
            <person name="Detter J.C."/>
            <person name="Han C."/>
            <person name="Tapia R."/>
            <person name="Land M."/>
            <person name="Hauser L."/>
            <person name="Kyrpides N."/>
            <person name="Ivanova N."/>
            <person name="Pagani I."/>
            <person name="Kruse T."/>
            <person name="de Vos W.M."/>
            <person name="Boon N."/>
            <person name="Smidt H."/>
            <person name="Woyke T."/>
        </authorList>
    </citation>
    <scope>NUCLEOTIDE SEQUENCE [LARGE SCALE GENOMIC DNA]</scope>
    <source>
        <strain evidence="8">LMG P-21439 / DCA1</strain>
    </source>
</reference>
<dbReference type="Pfam" id="PF08281">
    <property type="entry name" value="Sigma70_r4_2"/>
    <property type="match status" value="1"/>
</dbReference>
<dbReference type="NCBIfam" id="TIGR02937">
    <property type="entry name" value="sigma70-ECF"/>
    <property type="match status" value="1"/>
</dbReference>
<dbReference type="InterPro" id="IPR007627">
    <property type="entry name" value="RNA_pol_sigma70_r2"/>
</dbReference>
<dbReference type="GO" id="GO:0003677">
    <property type="term" value="F:DNA binding"/>
    <property type="evidence" value="ECO:0007669"/>
    <property type="project" value="InterPro"/>
</dbReference>
<evidence type="ECO:0000259" key="5">
    <source>
        <dbReference type="Pfam" id="PF04542"/>
    </source>
</evidence>
<dbReference type="InterPro" id="IPR013249">
    <property type="entry name" value="RNA_pol_sigma70_r4_t2"/>
</dbReference>
<feature type="domain" description="RNA polymerase sigma factor 70 region 4 type 2" evidence="6">
    <location>
        <begin position="117"/>
        <end position="168"/>
    </location>
</feature>
<dbReference type="InterPro" id="IPR013325">
    <property type="entry name" value="RNA_pol_sigma_r2"/>
</dbReference>
<feature type="domain" description="RNA polymerase sigma-70 region 2" evidence="5">
    <location>
        <begin position="21"/>
        <end position="88"/>
    </location>
</feature>
<dbReference type="KEGG" id="ddl:Desdi_0552"/>
<dbReference type="STRING" id="871963.Desdi_0552"/>
<gene>
    <name evidence="7" type="ordered locus">Desdi_0552</name>
</gene>
<keyword evidence="8" id="KW-1185">Reference proteome</keyword>
<protein>
    <submittedName>
        <fullName evidence="7">RNA polymerase sigma factor, sigma-70 family</fullName>
    </submittedName>
</protein>
<evidence type="ECO:0000256" key="2">
    <source>
        <dbReference type="ARBA" id="ARBA00023015"/>
    </source>
</evidence>
<dbReference type="InterPro" id="IPR039425">
    <property type="entry name" value="RNA_pol_sigma-70-like"/>
</dbReference>
<dbReference type="Gene3D" id="1.10.1740.10">
    <property type="match status" value="1"/>
</dbReference>
<sequence>MEDAELVQQVLMGKREQYSLLVQRYQEPLIHFLRGILGTEDEVFDCAQEAFLAAYRNLWRYSPAHTFRAWLYAIAKNKAIDLMRKRKRVIPLAIDENLVDRQLGPEDTWLAKEQALDVQAIMAELPEAYRQALYLRYQQDLSYEEISTVLDIPISSVKTHLHRGKERLRQIMERRTIHEGNG</sequence>
<evidence type="ECO:0000259" key="6">
    <source>
        <dbReference type="Pfam" id="PF08281"/>
    </source>
</evidence>
<dbReference type="Gene3D" id="1.10.10.10">
    <property type="entry name" value="Winged helix-like DNA-binding domain superfamily/Winged helix DNA-binding domain"/>
    <property type="match status" value="1"/>
</dbReference>
<dbReference type="eggNOG" id="COG1595">
    <property type="taxonomic scope" value="Bacteria"/>
</dbReference>
<keyword evidence="2" id="KW-0805">Transcription regulation</keyword>
<dbReference type="RefSeq" id="WP_015261089.1">
    <property type="nucleotide sequence ID" value="NC_019903.1"/>
</dbReference>
<comment type="similarity">
    <text evidence="1">Belongs to the sigma-70 factor family. ECF subfamily.</text>
</comment>
<dbReference type="Pfam" id="PF04542">
    <property type="entry name" value="Sigma70_r2"/>
    <property type="match status" value="1"/>
</dbReference>
<name>L0F4Y6_DESDL</name>
<evidence type="ECO:0000313" key="8">
    <source>
        <dbReference type="Proteomes" id="UP000010797"/>
    </source>
</evidence>
<dbReference type="GO" id="GO:0006352">
    <property type="term" value="P:DNA-templated transcription initiation"/>
    <property type="evidence" value="ECO:0007669"/>
    <property type="project" value="InterPro"/>
</dbReference>
<evidence type="ECO:0000256" key="1">
    <source>
        <dbReference type="ARBA" id="ARBA00010641"/>
    </source>
</evidence>
<dbReference type="CDD" id="cd06171">
    <property type="entry name" value="Sigma70_r4"/>
    <property type="match status" value="1"/>
</dbReference>
<dbReference type="InterPro" id="IPR036388">
    <property type="entry name" value="WH-like_DNA-bd_sf"/>
</dbReference>
<organism evidence="7 8">
    <name type="scientific">Desulfitobacterium dichloroeliminans (strain LMG P-21439 / DCA1)</name>
    <dbReference type="NCBI Taxonomy" id="871963"/>
    <lineage>
        <taxon>Bacteria</taxon>
        <taxon>Bacillati</taxon>
        <taxon>Bacillota</taxon>
        <taxon>Clostridia</taxon>
        <taxon>Eubacteriales</taxon>
        <taxon>Desulfitobacteriaceae</taxon>
        <taxon>Desulfitobacterium</taxon>
    </lineage>
</organism>
<evidence type="ECO:0000256" key="4">
    <source>
        <dbReference type="ARBA" id="ARBA00023163"/>
    </source>
</evidence>
<dbReference type="HOGENOM" id="CLU_047691_3_4_9"/>
<dbReference type="InterPro" id="IPR013324">
    <property type="entry name" value="RNA_pol_sigma_r3/r4-like"/>
</dbReference>
<dbReference type="SUPFAM" id="SSF88946">
    <property type="entry name" value="Sigma2 domain of RNA polymerase sigma factors"/>
    <property type="match status" value="1"/>
</dbReference>
<dbReference type="InterPro" id="IPR014284">
    <property type="entry name" value="RNA_pol_sigma-70_dom"/>
</dbReference>
<dbReference type="EMBL" id="CP003344">
    <property type="protein sequence ID" value="AGA68085.1"/>
    <property type="molecule type" value="Genomic_DNA"/>
</dbReference>
<dbReference type="Proteomes" id="UP000010797">
    <property type="component" value="Chromosome"/>
</dbReference>
<dbReference type="SUPFAM" id="SSF88659">
    <property type="entry name" value="Sigma3 and sigma4 domains of RNA polymerase sigma factors"/>
    <property type="match status" value="1"/>
</dbReference>
<dbReference type="PANTHER" id="PTHR43133:SF51">
    <property type="entry name" value="RNA POLYMERASE SIGMA FACTOR"/>
    <property type="match status" value="1"/>
</dbReference>
<proteinExistence type="inferred from homology"/>
<dbReference type="AlphaFoldDB" id="L0F4Y6"/>
<accession>L0F4Y6</accession>
<evidence type="ECO:0000256" key="3">
    <source>
        <dbReference type="ARBA" id="ARBA00023082"/>
    </source>
</evidence>
<dbReference type="PANTHER" id="PTHR43133">
    <property type="entry name" value="RNA POLYMERASE ECF-TYPE SIGMA FACTO"/>
    <property type="match status" value="1"/>
</dbReference>
<keyword evidence="3" id="KW-0731">Sigma factor</keyword>
<keyword evidence="4" id="KW-0804">Transcription</keyword>